<evidence type="ECO:0000313" key="2">
    <source>
        <dbReference type="Proteomes" id="UP000519182"/>
    </source>
</evidence>
<sequence length="194" mass="22854">MRNKKRILFLLTVIFCLTGLYSCNKNFLLLWDANNMYVSTRNNIDKDKVKIEFGISVNTINRETDAELLADRDKYAVLFDGSLKNKMINEYGENDFLITYDNRCYLSFRQFKTNRRHQHDYYFDFFNKDGNVFVTVEIKGENPLKFTRSLNDMRQQFISNHQHRSVRPCKMINGERISTRSPSKTIIPASPHAG</sequence>
<accession>A0A8S7Y301</accession>
<comment type="caution">
    <text evidence="1">The sequence shown here is derived from an EMBL/GenBank/DDBJ whole genome shotgun (WGS) entry which is preliminary data.</text>
</comment>
<dbReference type="RefSeq" id="WP_096932255.1">
    <property type="nucleotide sequence ID" value="NZ_CASDMU010000012.1"/>
</dbReference>
<organism evidence="1 2">
    <name type="scientific">Escherichia coli</name>
    <dbReference type="NCBI Taxonomy" id="562"/>
    <lineage>
        <taxon>Bacteria</taxon>
        <taxon>Pseudomonadati</taxon>
        <taxon>Pseudomonadota</taxon>
        <taxon>Gammaproteobacteria</taxon>
        <taxon>Enterobacterales</taxon>
        <taxon>Enterobacteriaceae</taxon>
        <taxon>Escherichia</taxon>
    </lineage>
</organism>
<gene>
    <name evidence="1" type="ORF">HEP34_001583</name>
</gene>
<proteinExistence type="predicted"/>
<name>A0A8S7Y301_ECOLX</name>
<dbReference type="EMBL" id="AATJYL010000011">
    <property type="protein sequence ID" value="EFM1445277.1"/>
    <property type="molecule type" value="Genomic_DNA"/>
</dbReference>
<protein>
    <recommendedName>
        <fullName evidence="3">Lipoprotein</fullName>
    </recommendedName>
</protein>
<dbReference type="PROSITE" id="PS51257">
    <property type="entry name" value="PROKAR_LIPOPROTEIN"/>
    <property type="match status" value="1"/>
</dbReference>
<dbReference type="Proteomes" id="UP000519182">
    <property type="component" value="Unassembled WGS sequence"/>
</dbReference>
<evidence type="ECO:0000313" key="1">
    <source>
        <dbReference type="EMBL" id="EFM1445277.1"/>
    </source>
</evidence>
<evidence type="ECO:0008006" key="3">
    <source>
        <dbReference type="Google" id="ProtNLM"/>
    </source>
</evidence>
<reference evidence="1 2" key="1">
    <citation type="submission" date="2020-04" db="EMBL/GenBank/DDBJ databases">
        <authorList>
            <consortium name="GenomeTrakr network: Whole genome sequencing for foodborne pathogen traceback"/>
        </authorList>
    </citation>
    <scope>NUCLEOTIDE SEQUENCE [LARGE SCALE GENOMIC DNA]</scope>
    <source>
        <strain evidence="1 2">PSU-2464</strain>
    </source>
</reference>
<dbReference type="AlphaFoldDB" id="A0A8S7Y301"/>